<accession>A0ABY5T123</accession>
<evidence type="ECO:0000259" key="1">
    <source>
        <dbReference type="Pfam" id="PF00561"/>
    </source>
</evidence>
<keyword evidence="2" id="KW-0378">Hydrolase</keyword>
<dbReference type="RefSeq" id="WP_265560110.1">
    <property type="nucleotide sequence ID" value="NZ_CP092471.1"/>
</dbReference>
<evidence type="ECO:0000313" key="3">
    <source>
        <dbReference type="Proteomes" id="UP001065265"/>
    </source>
</evidence>
<dbReference type="SUPFAM" id="SSF53474">
    <property type="entry name" value="alpha/beta-Hydrolases"/>
    <property type="match status" value="1"/>
</dbReference>
<dbReference type="GO" id="GO:0016787">
    <property type="term" value="F:hydrolase activity"/>
    <property type="evidence" value="ECO:0007669"/>
    <property type="project" value="UniProtKB-KW"/>
</dbReference>
<gene>
    <name evidence="2" type="ORF">L1F33_03925</name>
</gene>
<keyword evidence="3" id="KW-1185">Reference proteome</keyword>
<dbReference type="Pfam" id="PF00561">
    <property type="entry name" value="Abhydrolase_1"/>
    <property type="match status" value="1"/>
</dbReference>
<dbReference type="Gene3D" id="3.40.50.1820">
    <property type="entry name" value="alpha/beta hydrolase"/>
    <property type="match status" value="1"/>
</dbReference>
<dbReference type="EMBL" id="CP092471">
    <property type="protein sequence ID" value="UVI40115.1"/>
    <property type="molecule type" value="Genomic_DNA"/>
</dbReference>
<reference evidence="2" key="1">
    <citation type="submission" date="2022-02" db="EMBL/GenBank/DDBJ databases">
        <title>Qipengyuania spongiae sp. nov., isolated from marine sponge.</title>
        <authorList>
            <person name="Li Z."/>
            <person name="Zhang M."/>
        </authorList>
    </citation>
    <scope>NUCLEOTIDE SEQUENCE</scope>
    <source>
        <strain evidence="2">PHS-Z21</strain>
    </source>
</reference>
<proteinExistence type="predicted"/>
<name>A0ABY5T123_9SPHN</name>
<dbReference type="InterPro" id="IPR029058">
    <property type="entry name" value="AB_hydrolase_fold"/>
</dbReference>
<dbReference type="Proteomes" id="UP001065265">
    <property type="component" value="Chromosome"/>
</dbReference>
<sequence length="293" mass="33227">MSGVISGPGPTKQTFISQRLRLNYLDWGNPDAPPLVLVHGGRDHARSWDWVAQELREDWHVIAFDHRGHGDSDWVSDGNYQVSDMVYDLAQLIHQQGETPVTIVSHSMGGNVALRYAGTFPDTVRKIVAIEGLGPSPKRQAEMRADPYPQRMAEWIGKKRAASARSPRKYESIEAAFARMIEENSYLTEAQARHLTLHGVNRNEDGTYSWKFDPHLNVWMVEDVADEFVHQTWAAITAPTLLLYGADSWASNPQGDGRLEHFTNAEVVEFENAGHWLHHDQFDRFVATLRNFL</sequence>
<dbReference type="PANTHER" id="PTHR43798">
    <property type="entry name" value="MONOACYLGLYCEROL LIPASE"/>
    <property type="match status" value="1"/>
</dbReference>
<feature type="domain" description="AB hydrolase-1" evidence="1">
    <location>
        <begin position="33"/>
        <end position="280"/>
    </location>
</feature>
<dbReference type="InterPro" id="IPR000073">
    <property type="entry name" value="AB_hydrolase_1"/>
</dbReference>
<dbReference type="PRINTS" id="PR00111">
    <property type="entry name" value="ABHYDROLASE"/>
</dbReference>
<evidence type="ECO:0000313" key="2">
    <source>
        <dbReference type="EMBL" id="UVI40115.1"/>
    </source>
</evidence>
<dbReference type="PANTHER" id="PTHR43798:SF33">
    <property type="entry name" value="HYDROLASE, PUTATIVE (AFU_ORTHOLOGUE AFUA_2G14860)-RELATED"/>
    <property type="match status" value="1"/>
</dbReference>
<organism evidence="2 3">
    <name type="scientific">Qipengyuania spongiae</name>
    <dbReference type="NCBI Taxonomy" id="2909673"/>
    <lineage>
        <taxon>Bacteria</taxon>
        <taxon>Pseudomonadati</taxon>
        <taxon>Pseudomonadota</taxon>
        <taxon>Alphaproteobacteria</taxon>
        <taxon>Sphingomonadales</taxon>
        <taxon>Erythrobacteraceae</taxon>
        <taxon>Qipengyuania</taxon>
    </lineage>
</organism>
<dbReference type="InterPro" id="IPR050266">
    <property type="entry name" value="AB_hydrolase_sf"/>
</dbReference>
<protein>
    <submittedName>
        <fullName evidence="2">Alpha/beta hydrolase</fullName>
    </submittedName>
</protein>